<gene>
    <name evidence="2" type="ORF">ENU74_03000</name>
</gene>
<reference evidence="2" key="1">
    <citation type="journal article" date="2020" name="mSystems">
        <title>Genome- and Community-Level Interaction Insights into Carbon Utilization and Element Cycling Functions of Hydrothermarchaeota in Hydrothermal Sediment.</title>
        <authorList>
            <person name="Zhou Z."/>
            <person name="Liu Y."/>
            <person name="Xu W."/>
            <person name="Pan J."/>
            <person name="Luo Z.H."/>
            <person name="Li M."/>
        </authorList>
    </citation>
    <scope>NUCLEOTIDE SEQUENCE [LARGE SCALE GENOMIC DNA]</scope>
    <source>
        <strain evidence="2">SpSt-697</strain>
    </source>
</reference>
<evidence type="ECO:0000313" key="2">
    <source>
        <dbReference type="EMBL" id="HGK63545.1"/>
    </source>
</evidence>
<name>A0A7V3ZV58_UNCW3</name>
<comment type="caution">
    <text evidence="2">The sequence shown here is derived from an EMBL/GenBank/DDBJ whole genome shotgun (WGS) entry which is preliminary data.</text>
</comment>
<protein>
    <submittedName>
        <fullName evidence="2">PD-(D/E)XK nuclease family protein</fullName>
    </submittedName>
</protein>
<sequence length="240" mass="29065">MITLSPFKISIFLNCPLRYKFHYIDKLYKKYKKERNYLSFGDSLHRTLRDFFKIEIEERNYENLEKIYRKNWLRKGYSSLEEEREWGLKGIKILKRFYQLEDFKIKPFLLEKGLQGYYRSFRLSGRIDRADLISEEEVIIIDYKTGKTKEESEMVNKLAAAIYKFLLEKNYCKKVVKVINYYLLSQKKVFYTFSEEEFKNYLQLIENIGWAILKEKDFLPKKSSLCKYCDFVEICPADNG</sequence>
<accession>A0A7V3ZV58</accession>
<dbReference type="InterPro" id="IPR011604">
    <property type="entry name" value="PDDEXK-like_dom_sf"/>
</dbReference>
<dbReference type="EMBL" id="DTDR01000081">
    <property type="protein sequence ID" value="HGK63545.1"/>
    <property type="molecule type" value="Genomic_DNA"/>
</dbReference>
<dbReference type="Gene3D" id="3.90.320.10">
    <property type="match status" value="1"/>
</dbReference>
<proteinExistence type="predicted"/>
<feature type="domain" description="PD-(D/E)XK endonuclease-like" evidence="1">
    <location>
        <begin position="3"/>
        <end position="236"/>
    </location>
</feature>
<organism evidence="2">
    <name type="scientific">candidate division WOR-3 bacterium</name>
    <dbReference type="NCBI Taxonomy" id="2052148"/>
    <lineage>
        <taxon>Bacteria</taxon>
        <taxon>Bacteria division WOR-3</taxon>
    </lineage>
</organism>
<dbReference type="Pfam" id="PF12705">
    <property type="entry name" value="PDDEXK_1"/>
    <property type="match status" value="1"/>
</dbReference>
<dbReference type="AlphaFoldDB" id="A0A7V3ZV58"/>
<dbReference type="InterPro" id="IPR038726">
    <property type="entry name" value="PDDEXK_AddAB-type"/>
</dbReference>
<evidence type="ECO:0000259" key="1">
    <source>
        <dbReference type="Pfam" id="PF12705"/>
    </source>
</evidence>